<organism evidence="2 3">
    <name type="scientific">Reichenbachiella carrageenanivorans</name>
    <dbReference type="NCBI Taxonomy" id="2979869"/>
    <lineage>
        <taxon>Bacteria</taxon>
        <taxon>Pseudomonadati</taxon>
        <taxon>Bacteroidota</taxon>
        <taxon>Cytophagia</taxon>
        <taxon>Cytophagales</taxon>
        <taxon>Reichenbachiellaceae</taxon>
        <taxon>Reichenbachiella</taxon>
    </lineage>
</organism>
<evidence type="ECO:0000313" key="3">
    <source>
        <dbReference type="Proteomes" id="UP001062165"/>
    </source>
</evidence>
<dbReference type="EMBL" id="CP106735">
    <property type="protein sequence ID" value="UXX79533.1"/>
    <property type="molecule type" value="Genomic_DNA"/>
</dbReference>
<dbReference type="RefSeq" id="WP_263051264.1">
    <property type="nucleotide sequence ID" value="NZ_CP106735.1"/>
</dbReference>
<gene>
    <name evidence="2" type="ORF">N7E81_00210</name>
</gene>
<name>A0ABY6D353_9BACT</name>
<proteinExistence type="predicted"/>
<protein>
    <submittedName>
        <fullName evidence="2">Uncharacterized protein</fullName>
    </submittedName>
</protein>
<accession>A0ABY6D353</accession>
<dbReference type="Proteomes" id="UP001062165">
    <property type="component" value="Chromosome"/>
</dbReference>
<evidence type="ECO:0000313" key="2">
    <source>
        <dbReference type="EMBL" id="UXX79533.1"/>
    </source>
</evidence>
<feature type="region of interest" description="Disordered" evidence="1">
    <location>
        <begin position="72"/>
        <end position="99"/>
    </location>
</feature>
<feature type="compositionally biased region" description="Basic and acidic residues" evidence="1">
    <location>
        <begin position="80"/>
        <end position="92"/>
    </location>
</feature>
<sequence>MSTKNWFHFLSPESIFWRRYRVYSSFVNGGDESEKLVDESPKVGDESEKSIHHELIDNCKYVKAFATLSLGAPWSSPHSENSKDHRLAEASRKKVIGKT</sequence>
<reference evidence="2" key="1">
    <citation type="submission" date="2022-10" db="EMBL/GenBank/DDBJ databases">
        <title>Comparative genomics and taxonomic characterization of three novel marine species of genus Reichenbachiella exhibiting antioxidant and polysaccharide degradation activities.</title>
        <authorList>
            <person name="Muhammad N."/>
            <person name="Lee Y.-J."/>
            <person name="Ko J."/>
            <person name="Kim S.-G."/>
        </authorList>
    </citation>
    <scope>NUCLEOTIDE SEQUENCE</scope>
    <source>
        <strain evidence="2">Wsw4-B4</strain>
    </source>
</reference>
<keyword evidence="3" id="KW-1185">Reference proteome</keyword>
<evidence type="ECO:0000256" key="1">
    <source>
        <dbReference type="SAM" id="MobiDB-lite"/>
    </source>
</evidence>